<organism evidence="3 4">
    <name type="scientific">Myxococcus xanthus (strain DK1622)</name>
    <dbReference type="NCBI Taxonomy" id="246197"/>
    <lineage>
        <taxon>Bacteria</taxon>
        <taxon>Pseudomonadati</taxon>
        <taxon>Myxococcota</taxon>
        <taxon>Myxococcia</taxon>
        <taxon>Myxococcales</taxon>
        <taxon>Cystobacterineae</taxon>
        <taxon>Myxococcaceae</taxon>
        <taxon>Myxococcus</taxon>
    </lineage>
</organism>
<gene>
    <name evidence="3" type="ordered locus">MXAN_0327</name>
</gene>
<dbReference type="eggNOG" id="COG2931">
    <property type="taxonomic scope" value="Bacteria"/>
</dbReference>
<dbReference type="Pfam" id="PF23657">
    <property type="entry name" value="DUF7151"/>
    <property type="match status" value="2"/>
</dbReference>
<feature type="compositionally biased region" description="Low complexity" evidence="1">
    <location>
        <begin position="341"/>
        <end position="357"/>
    </location>
</feature>
<feature type="compositionally biased region" description="Gly residues" evidence="1">
    <location>
        <begin position="331"/>
        <end position="340"/>
    </location>
</feature>
<feature type="domain" description="DUF7151" evidence="2">
    <location>
        <begin position="281"/>
        <end position="326"/>
    </location>
</feature>
<evidence type="ECO:0000259" key="2">
    <source>
        <dbReference type="Pfam" id="PF23657"/>
    </source>
</evidence>
<feature type="compositionally biased region" description="Low complexity" evidence="1">
    <location>
        <begin position="95"/>
        <end position="128"/>
    </location>
</feature>
<feature type="domain" description="DUF7151" evidence="2">
    <location>
        <begin position="148"/>
        <end position="194"/>
    </location>
</feature>
<keyword evidence="3" id="KW-0176">Collagen</keyword>
<dbReference type="HOGENOM" id="CLU_440678_0_0_7"/>
<proteinExistence type="predicted"/>
<keyword evidence="4" id="KW-1185">Reference proteome</keyword>
<dbReference type="EMBL" id="CP000113">
    <property type="protein sequence ID" value="ABF90675.1"/>
    <property type="molecule type" value="Genomic_DNA"/>
</dbReference>
<dbReference type="GO" id="GO:0005615">
    <property type="term" value="C:extracellular space"/>
    <property type="evidence" value="ECO:0007669"/>
    <property type="project" value="TreeGrafter"/>
</dbReference>
<feature type="compositionally biased region" description="Pro residues" evidence="1">
    <location>
        <begin position="130"/>
        <end position="143"/>
    </location>
</feature>
<dbReference type="InterPro" id="IPR050149">
    <property type="entry name" value="Collagen_superfamily"/>
</dbReference>
<reference evidence="3 4" key="1">
    <citation type="journal article" date="2006" name="Proc. Natl. Acad. Sci. U.S.A.">
        <title>Evolution of sensory complexity recorded in a myxobacterial genome.</title>
        <authorList>
            <person name="Goldman B.S."/>
            <person name="Nierman W.C."/>
            <person name="Kaiser D."/>
            <person name="Slater S.C."/>
            <person name="Durkin A.S."/>
            <person name="Eisen J.A."/>
            <person name="Ronning C.M."/>
            <person name="Barbazuk W.B."/>
            <person name="Blanchard M."/>
            <person name="Field C."/>
            <person name="Halling C."/>
            <person name="Hinkle G."/>
            <person name="Iartchuk O."/>
            <person name="Kim H.S."/>
            <person name="Mackenzie C."/>
            <person name="Madupu R."/>
            <person name="Miller N."/>
            <person name="Shvartsbeyn A."/>
            <person name="Sullivan S.A."/>
            <person name="Vaudin M."/>
            <person name="Wiegand R."/>
            <person name="Kaplan H.B."/>
        </authorList>
    </citation>
    <scope>NUCLEOTIDE SEQUENCE [LARGE SCALE GENOMIC DNA]</scope>
    <source>
        <strain evidence="4">DK1622</strain>
    </source>
</reference>
<feature type="region of interest" description="Disordered" evidence="1">
    <location>
        <begin position="330"/>
        <end position="372"/>
    </location>
</feature>
<name>Q1DFH1_MYXXD</name>
<dbReference type="KEGG" id="mxa:MXAN_0327"/>
<protein>
    <submittedName>
        <fullName evidence="3">Collagen triple helix repeat protein</fullName>
    </submittedName>
</protein>
<dbReference type="PANTHER" id="PTHR24023">
    <property type="entry name" value="COLLAGEN ALPHA"/>
    <property type="match status" value="1"/>
</dbReference>
<feature type="region of interest" description="Disordered" evidence="1">
    <location>
        <begin position="86"/>
        <end position="160"/>
    </location>
</feature>
<dbReference type="STRING" id="246197.MXAN_0327"/>
<dbReference type="GO" id="GO:0030198">
    <property type="term" value="P:extracellular matrix organization"/>
    <property type="evidence" value="ECO:0007669"/>
    <property type="project" value="TreeGrafter"/>
</dbReference>
<dbReference type="Proteomes" id="UP000002402">
    <property type="component" value="Chromosome"/>
</dbReference>
<dbReference type="InterPro" id="IPR055575">
    <property type="entry name" value="DUF7151"/>
</dbReference>
<dbReference type="EnsemblBacteria" id="ABF90675">
    <property type="protein sequence ID" value="ABF90675"/>
    <property type="gene ID" value="MXAN_0327"/>
</dbReference>
<dbReference type="AlphaFoldDB" id="Q1DFH1"/>
<dbReference type="InterPro" id="IPR008160">
    <property type="entry name" value="Collagen"/>
</dbReference>
<evidence type="ECO:0000313" key="4">
    <source>
        <dbReference type="Proteomes" id="UP000002402"/>
    </source>
</evidence>
<dbReference type="InterPro" id="IPR018247">
    <property type="entry name" value="EF_Hand_1_Ca_BS"/>
</dbReference>
<accession>Q1DFH1</accession>
<evidence type="ECO:0000313" key="3">
    <source>
        <dbReference type="EMBL" id="ABF90675.1"/>
    </source>
</evidence>
<dbReference type="PANTHER" id="PTHR24023:SF1115">
    <property type="entry name" value="FIBRILLAR COLLAGEN NC1 DOMAIN-CONTAINING PROTEIN"/>
    <property type="match status" value="1"/>
</dbReference>
<dbReference type="GO" id="GO:0030020">
    <property type="term" value="F:extracellular matrix structural constituent conferring tensile strength"/>
    <property type="evidence" value="ECO:0007669"/>
    <property type="project" value="TreeGrafter"/>
</dbReference>
<feature type="region of interest" description="Disordered" evidence="1">
    <location>
        <begin position="198"/>
        <end position="279"/>
    </location>
</feature>
<dbReference type="GO" id="GO:0031012">
    <property type="term" value="C:extracellular matrix"/>
    <property type="evidence" value="ECO:0007669"/>
    <property type="project" value="TreeGrafter"/>
</dbReference>
<dbReference type="OrthoDB" id="8832761at2"/>
<feature type="compositionally biased region" description="Low complexity" evidence="1">
    <location>
        <begin position="240"/>
        <end position="273"/>
    </location>
</feature>
<dbReference type="Pfam" id="PF01391">
    <property type="entry name" value="Collagen"/>
    <property type="match status" value="2"/>
</dbReference>
<sequence length="667" mass="63025">MRLTRTPGQCLAGSLSRENLPGYRRTSWGRPGLLGVACGLLSGPRRDVSRRGGRQMTQENWRRPLYQKWFQALPLTALLVLSACEEGTPGPQGPQGPAGAEGPPGAPGAEGPAGPQGEPGAPGATGPQGPQGPPGPAGGPEGPPGLTALVRTDSEPSGENCAQAGVVVETGIDLNRNGQLEDEEVDASLTRYVCNGAQGLMGPEGPQGAMGPQGLRGEQGVQGPTGLQGETGMQGDRGPEGPAGAVGPAGPAGPQGSVGPEGPVGPAGATGPQGDVGLGTVTRTTVEPAAGNCATGGVRLEMGVDVNRNGTLDAGEENVALTRFVCNGPVGPQGGQGPAGATGPAGAQGPSGSVGPQGPQGPQGPMGSLGAYGDGSAGAYNVPSGNTVDLTTATGYGTLAGRQHLQFTNVTISGTLIVPSGTVIRATGDVTVNGTIIVDPSAEDNGTGPAEAGVARAAAGEPQGGRGLLPLQAAQLLRPGGLGGGAGAKQVGVAGGRGGGSLVMLAQGAVRIPPGGAINANGEAGGTASNLPGSGGGAGGAIVLVGKGSITVGGFVRAVGANGGAGNNAGGAGKGGGGGGGGGIVQLLSTTTPSVTGGILVSAGAAGATANPTGASQAISAGGGGGACGGNGGSGGGGTLAAPQPSEAGAAGYDLRTVTPTPENVFL</sequence>
<evidence type="ECO:0000256" key="1">
    <source>
        <dbReference type="SAM" id="MobiDB-lite"/>
    </source>
</evidence>
<dbReference type="PROSITE" id="PS00018">
    <property type="entry name" value="EF_HAND_1"/>
    <property type="match status" value="1"/>
</dbReference>